<evidence type="ECO:0000259" key="1">
    <source>
        <dbReference type="PROSITE" id="PS50112"/>
    </source>
</evidence>
<name>A0A7K1XUH0_9SPHI</name>
<feature type="domain" description="PAS" evidence="1">
    <location>
        <begin position="136"/>
        <end position="179"/>
    </location>
</feature>
<proteinExistence type="predicted"/>
<protein>
    <submittedName>
        <fullName evidence="2">PAS domain S-box protein</fullName>
    </submittedName>
</protein>
<dbReference type="InterPro" id="IPR035965">
    <property type="entry name" value="PAS-like_dom_sf"/>
</dbReference>
<dbReference type="Proteomes" id="UP000451233">
    <property type="component" value="Unassembled WGS sequence"/>
</dbReference>
<dbReference type="InterPro" id="IPR011006">
    <property type="entry name" value="CheY-like_superfamily"/>
</dbReference>
<keyword evidence="3" id="KW-1185">Reference proteome</keyword>
<dbReference type="Gene3D" id="3.40.50.2300">
    <property type="match status" value="1"/>
</dbReference>
<dbReference type="CDD" id="cd00130">
    <property type="entry name" value="PAS"/>
    <property type="match status" value="1"/>
</dbReference>
<dbReference type="AlphaFoldDB" id="A0A7K1XUH0"/>
<comment type="caution">
    <text evidence="2">The sequence shown here is derived from an EMBL/GenBank/DDBJ whole genome shotgun (WGS) entry which is preliminary data.</text>
</comment>
<dbReference type="SUPFAM" id="SSF52172">
    <property type="entry name" value="CheY-like"/>
    <property type="match status" value="1"/>
</dbReference>
<dbReference type="NCBIfam" id="TIGR00229">
    <property type="entry name" value="sensory_box"/>
    <property type="match status" value="1"/>
</dbReference>
<evidence type="ECO:0000313" key="2">
    <source>
        <dbReference type="EMBL" id="MXV14136.1"/>
    </source>
</evidence>
<dbReference type="SUPFAM" id="SSF55785">
    <property type="entry name" value="PYP-like sensor domain (PAS domain)"/>
    <property type="match status" value="1"/>
</dbReference>
<accession>A0A7K1XUH0</accession>
<dbReference type="PROSITE" id="PS50112">
    <property type="entry name" value="PAS"/>
    <property type="match status" value="1"/>
</dbReference>
<dbReference type="EMBL" id="WVHS01000001">
    <property type="protein sequence ID" value="MXV14136.1"/>
    <property type="molecule type" value="Genomic_DNA"/>
</dbReference>
<gene>
    <name evidence="2" type="ORF">GS398_02395</name>
</gene>
<evidence type="ECO:0000313" key="3">
    <source>
        <dbReference type="Proteomes" id="UP000451233"/>
    </source>
</evidence>
<organism evidence="2 3">
    <name type="scientific">Hufsiella ginkgonis</name>
    <dbReference type="NCBI Taxonomy" id="2695274"/>
    <lineage>
        <taxon>Bacteria</taxon>
        <taxon>Pseudomonadati</taxon>
        <taxon>Bacteroidota</taxon>
        <taxon>Sphingobacteriia</taxon>
        <taxon>Sphingobacteriales</taxon>
        <taxon>Sphingobacteriaceae</taxon>
        <taxon>Hufsiella</taxon>
    </lineage>
</organism>
<dbReference type="Gene3D" id="3.30.450.20">
    <property type="entry name" value="PAS domain"/>
    <property type="match status" value="1"/>
</dbReference>
<reference evidence="2 3" key="1">
    <citation type="submission" date="2019-11" db="EMBL/GenBank/DDBJ databases">
        <title>Pedobacter sp. HMF7056 Genome sequencing and assembly.</title>
        <authorList>
            <person name="Kang H."/>
            <person name="Kim H."/>
            <person name="Joh K."/>
        </authorList>
    </citation>
    <scope>NUCLEOTIDE SEQUENCE [LARGE SCALE GENOMIC DNA]</scope>
    <source>
        <strain evidence="2 3">HMF7056</strain>
    </source>
</reference>
<sequence length="313" mass="35404">MKLVNILLAGNQEPELTALERLLGATTGNKVYRVTRCGTYPEAINAMLKSRFEAYLLYEKVQGYEGLDLLHEAIRSNCTEPIIFLGEHYNKETDETAMNLGAAAYFSIDSISGHVLDSCIRYAIKNSRSFSALKASEDKFRIIFERSKDPMFVTDISGKHYDVNDAALEYFETTRAEFLRANAASFYTDEYQRDRYVTEMERNGFVTGHEISLKLANGGLRYSSISSFLQISQHGSLKLYYVTLHDITALKARKAQPDGTVLLADQIRNPLTAVNLAVDEICAQLHGQPQDVKYYLSIVKENCDKINQLTKFR</sequence>
<dbReference type="RefSeq" id="WP_160905137.1">
    <property type="nucleotide sequence ID" value="NZ_WVHS01000001.1"/>
</dbReference>
<dbReference type="Pfam" id="PF13426">
    <property type="entry name" value="PAS_9"/>
    <property type="match status" value="1"/>
</dbReference>
<dbReference type="InterPro" id="IPR000014">
    <property type="entry name" value="PAS"/>
</dbReference>